<proteinExistence type="predicted"/>
<feature type="compositionally biased region" description="Basic residues" evidence="1">
    <location>
        <begin position="128"/>
        <end position="139"/>
    </location>
</feature>
<keyword evidence="2" id="KW-1185">Reference proteome</keyword>
<evidence type="ECO:0000313" key="3">
    <source>
        <dbReference type="WBParaSite" id="maker-unitig_18039-snap-gene-0.2-mRNA-1"/>
    </source>
</evidence>
<evidence type="ECO:0000256" key="1">
    <source>
        <dbReference type="SAM" id="MobiDB-lite"/>
    </source>
</evidence>
<sequence length="176" mass="19023">VRGLRPPLPRQPSSRAQPLGPAKLRALRPSAAAAELLLVHQDSHAGAAHRIPARAALLRVQGILPFHPGSVQVGRSAGAQLRLRPAVPEQPADEVWPVLLAQAPAELPAGHRMRANPSGPSRPEPGQRHGRRQRHRLPTRRPSQPGPSAHLRLRQGRRQPACQLLHRAAPPPPGSR</sequence>
<protein>
    <submittedName>
        <fullName evidence="3">RHD domain-containing protein</fullName>
    </submittedName>
</protein>
<feature type="region of interest" description="Disordered" evidence="1">
    <location>
        <begin position="107"/>
        <end position="176"/>
    </location>
</feature>
<reference evidence="3" key="1">
    <citation type="submission" date="2016-11" db="UniProtKB">
        <authorList>
            <consortium name="WormBaseParasite"/>
        </authorList>
    </citation>
    <scope>IDENTIFICATION</scope>
</reference>
<organism evidence="2 3">
    <name type="scientific">Macrostomum lignano</name>
    <dbReference type="NCBI Taxonomy" id="282301"/>
    <lineage>
        <taxon>Eukaryota</taxon>
        <taxon>Metazoa</taxon>
        <taxon>Spiralia</taxon>
        <taxon>Lophotrochozoa</taxon>
        <taxon>Platyhelminthes</taxon>
        <taxon>Rhabditophora</taxon>
        <taxon>Macrostomorpha</taxon>
        <taxon>Macrostomida</taxon>
        <taxon>Macrostomidae</taxon>
        <taxon>Macrostomum</taxon>
    </lineage>
</organism>
<dbReference type="WBParaSite" id="maker-unitig_18039-snap-gene-0.2-mRNA-1">
    <property type="protein sequence ID" value="maker-unitig_18039-snap-gene-0.2-mRNA-1"/>
    <property type="gene ID" value="maker-unitig_18039-snap-gene-0.2"/>
</dbReference>
<feature type="compositionally biased region" description="Pro residues" evidence="1">
    <location>
        <begin position="1"/>
        <end position="10"/>
    </location>
</feature>
<dbReference type="Proteomes" id="UP000095280">
    <property type="component" value="Unplaced"/>
</dbReference>
<evidence type="ECO:0000313" key="2">
    <source>
        <dbReference type="Proteomes" id="UP000095280"/>
    </source>
</evidence>
<feature type="region of interest" description="Disordered" evidence="1">
    <location>
        <begin position="1"/>
        <end position="21"/>
    </location>
</feature>
<accession>A0A1I8F3B3</accession>
<name>A0A1I8F3B3_9PLAT</name>
<dbReference type="AlphaFoldDB" id="A0A1I8F3B3"/>